<proteinExistence type="predicted"/>
<comment type="caution">
    <text evidence="1">The sequence shown here is derived from an EMBL/GenBank/DDBJ whole genome shotgun (WGS) entry which is preliminary data.</text>
</comment>
<protein>
    <submittedName>
        <fullName evidence="1">Uncharacterized protein</fullName>
    </submittedName>
</protein>
<sequence>MTLPQLEKIDTAIVVLSAVEMTINLSLQDLATVIRDPTTSMRAQGVGGQPS</sequence>
<accession>X0XEW7</accession>
<feature type="non-terminal residue" evidence="1">
    <location>
        <position position="51"/>
    </location>
</feature>
<organism evidence="1">
    <name type="scientific">marine sediment metagenome</name>
    <dbReference type="NCBI Taxonomy" id="412755"/>
    <lineage>
        <taxon>unclassified sequences</taxon>
        <taxon>metagenomes</taxon>
        <taxon>ecological metagenomes</taxon>
    </lineage>
</organism>
<dbReference type="EMBL" id="BARS01033219">
    <property type="protein sequence ID" value="GAG23471.1"/>
    <property type="molecule type" value="Genomic_DNA"/>
</dbReference>
<evidence type="ECO:0000313" key="1">
    <source>
        <dbReference type="EMBL" id="GAG23471.1"/>
    </source>
</evidence>
<reference evidence="1" key="1">
    <citation type="journal article" date="2014" name="Front. Microbiol.">
        <title>High frequency of phylogenetically diverse reductive dehalogenase-homologous genes in deep subseafloor sedimentary metagenomes.</title>
        <authorList>
            <person name="Kawai M."/>
            <person name="Futagami T."/>
            <person name="Toyoda A."/>
            <person name="Takaki Y."/>
            <person name="Nishi S."/>
            <person name="Hori S."/>
            <person name="Arai W."/>
            <person name="Tsubouchi T."/>
            <person name="Morono Y."/>
            <person name="Uchiyama I."/>
            <person name="Ito T."/>
            <person name="Fujiyama A."/>
            <person name="Inagaki F."/>
            <person name="Takami H."/>
        </authorList>
    </citation>
    <scope>NUCLEOTIDE SEQUENCE</scope>
    <source>
        <strain evidence="1">Expedition CK06-06</strain>
    </source>
</reference>
<gene>
    <name evidence="1" type="ORF">S01H1_51481</name>
</gene>
<name>X0XEW7_9ZZZZ</name>
<dbReference type="AlphaFoldDB" id="X0XEW7"/>